<dbReference type="AlphaFoldDB" id="G5J5R7"/>
<name>G5J5R7_CROWT</name>
<dbReference type="InterPro" id="IPR044880">
    <property type="entry name" value="NCX_ion-bd_dom_sf"/>
</dbReference>
<dbReference type="RefSeq" id="WP_007305735.1">
    <property type="nucleotide sequence ID" value="NZ_AESD01000418.1"/>
</dbReference>
<feature type="transmembrane region" description="Helical" evidence="5">
    <location>
        <begin position="330"/>
        <end position="353"/>
    </location>
</feature>
<proteinExistence type="predicted"/>
<dbReference type="PANTHER" id="PTHR10846:SF8">
    <property type="entry name" value="INNER MEMBRANE PROTEIN YRBG"/>
    <property type="match status" value="1"/>
</dbReference>
<dbReference type="Pfam" id="PF01699">
    <property type="entry name" value="Na_Ca_ex"/>
    <property type="match status" value="2"/>
</dbReference>
<evidence type="ECO:0000256" key="3">
    <source>
        <dbReference type="ARBA" id="ARBA00022989"/>
    </source>
</evidence>
<feature type="transmembrane region" description="Helical" evidence="5">
    <location>
        <begin position="132"/>
        <end position="150"/>
    </location>
</feature>
<evidence type="ECO:0000256" key="1">
    <source>
        <dbReference type="ARBA" id="ARBA00004141"/>
    </source>
</evidence>
<dbReference type="PATRIC" id="fig|423471.3.peg.2655"/>
<keyword evidence="3 5" id="KW-1133">Transmembrane helix</keyword>
<feature type="transmembrane region" description="Helical" evidence="5">
    <location>
        <begin position="102"/>
        <end position="120"/>
    </location>
</feature>
<accession>G5J5R7</accession>
<evidence type="ECO:0000256" key="2">
    <source>
        <dbReference type="ARBA" id="ARBA00022692"/>
    </source>
</evidence>
<feature type="transmembrane region" description="Helical" evidence="5">
    <location>
        <begin position="275"/>
        <end position="295"/>
    </location>
</feature>
<feature type="transmembrane region" description="Helical" evidence="5">
    <location>
        <begin position="31"/>
        <end position="50"/>
    </location>
</feature>
<dbReference type="GO" id="GO:0005886">
    <property type="term" value="C:plasma membrane"/>
    <property type="evidence" value="ECO:0007669"/>
    <property type="project" value="TreeGrafter"/>
</dbReference>
<feature type="transmembrane region" description="Helical" evidence="5">
    <location>
        <begin position="179"/>
        <end position="197"/>
    </location>
</feature>
<dbReference type="InterPro" id="IPR004837">
    <property type="entry name" value="NaCa_Exmemb"/>
</dbReference>
<dbReference type="GO" id="GO:0005262">
    <property type="term" value="F:calcium channel activity"/>
    <property type="evidence" value="ECO:0007669"/>
    <property type="project" value="TreeGrafter"/>
</dbReference>
<reference evidence="7 8" key="1">
    <citation type="journal article" date="2011" name="Front. Microbiol.">
        <title>Two Strains of Crocosphaera watsonii with Highly Conserved Genomes are Distinguished by Strain-Specific Features.</title>
        <authorList>
            <person name="Bench S.R."/>
            <person name="Ilikchyan I.N."/>
            <person name="Tripp H.J."/>
            <person name="Zehr J.P."/>
        </authorList>
    </citation>
    <scope>NUCLEOTIDE SEQUENCE [LARGE SCALE GENOMIC DNA]</scope>
    <source>
        <strain evidence="7 8">WH 0003</strain>
    </source>
</reference>
<evidence type="ECO:0000313" key="7">
    <source>
        <dbReference type="EMBL" id="EHJ12488.1"/>
    </source>
</evidence>
<evidence type="ECO:0000259" key="6">
    <source>
        <dbReference type="Pfam" id="PF01699"/>
    </source>
</evidence>
<dbReference type="NCBIfam" id="TIGR00367">
    <property type="entry name" value="calcium/sodium antiporter"/>
    <property type="match status" value="1"/>
</dbReference>
<gene>
    <name evidence="7" type="ORF">CWATWH0003_2822</name>
</gene>
<evidence type="ECO:0000313" key="8">
    <source>
        <dbReference type="Proteomes" id="UP000003477"/>
    </source>
</evidence>
<evidence type="ECO:0000256" key="4">
    <source>
        <dbReference type="ARBA" id="ARBA00023136"/>
    </source>
</evidence>
<dbReference type="GO" id="GO:0006874">
    <property type="term" value="P:intracellular calcium ion homeostasis"/>
    <property type="evidence" value="ECO:0007669"/>
    <property type="project" value="TreeGrafter"/>
</dbReference>
<organism evidence="7 8">
    <name type="scientific">Crocosphaera watsonii WH 0003</name>
    <dbReference type="NCBI Taxonomy" id="423471"/>
    <lineage>
        <taxon>Bacteria</taxon>
        <taxon>Bacillati</taxon>
        <taxon>Cyanobacteriota</taxon>
        <taxon>Cyanophyceae</taxon>
        <taxon>Oscillatoriophycideae</taxon>
        <taxon>Chroococcales</taxon>
        <taxon>Aphanothecaceae</taxon>
        <taxon>Crocosphaera</taxon>
    </lineage>
</organism>
<dbReference type="Proteomes" id="UP000003477">
    <property type="component" value="Unassembled WGS sequence"/>
</dbReference>
<feature type="domain" description="Sodium/calcium exchanger membrane region" evidence="6">
    <location>
        <begin position="179"/>
        <end position="321"/>
    </location>
</feature>
<comment type="subcellular location">
    <subcellularLocation>
        <location evidence="1">Membrane</location>
        <topology evidence="1">Multi-pass membrane protein</topology>
    </subcellularLocation>
</comment>
<dbReference type="PANTHER" id="PTHR10846">
    <property type="entry name" value="SODIUM/POTASSIUM/CALCIUM EXCHANGER"/>
    <property type="match status" value="1"/>
</dbReference>
<feature type="transmembrane region" description="Helical" evidence="5">
    <location>
        <begin position="71"/>
        <end position="96"/>
    </location>
</feature>
<dbReference type="GeneID" id="88766454"/>
<keyword evidence="2 5" id="KW-0812">Transmembrane</keyword>
<feature type="domain" description="Sodium/calcium exchanger membrane region" evidence="6">
    <location>
        <begin position="6"/>
        <end position="146"/>
    </location>
</feature>
<protein>
    <submittedName>
        <fullName evidence="7">Putative K+-dependent Na+/Ca+ exchanger protein</fullName>
    </submittedName>
</protein>
<evidence type="ECO:0000256" key="5">
    <source>
        <dbReference type="SAM" id="Phobius"/>
    </source>
</evidence>
<sequence length="377" mass="40082">MNYILVFGLLLAGLVLLVVGAEILVRGASRLAGSLGISPLVIGLTIVSYGTSSPEMAVAIQSSLANQAELALGNVIGSNIFNVLVILGLSSLAIPLMVAQQLIRLDVPIMIGVSCLTLLFGLDRTINRSDGIILLLGGIIYTVFLIYQGSKQPDDPDSDYEAEYGDKSPLSLGQWTQNIAFILLGVGCLVLGSQWLVESATDIARQIGVSDLIIGLTIVAAGTSLPELATSVVAALKGERDIAVGNVVGSNIFNILTVLAVCAIVSPVGVPVSDAALYFDLPVMVAIAIACLPIFFTGNVIARWEGCLFLSYYIAYTTYLILYATNHHGLTLFISVMVFVIPLTVITLVILALNSFREKRQSKQVTNHSLEDQDEIN</sequence>
<dbReference type="InterPro" id="IPR004481">
    <property type="entry name" value="K/Na/Ca-exchanger"/>
</dbReference>
<dbReference type="Gene3D" id="1.20.1420.30">
    <property type="entry name" value="NCX, central ion-binding region"/>
    <property type="match status" value="2"/>
</dbReference>
<comment type="caution">
    <text evidence="7">The sequence shown here is derived from an EMBL/GenBank/DDBJ whole genome shotgun (WGS) entry which is preliminary data.</text>
</comment>
<dbReference type="GO" id="GO:0008273">
    <property type="term" value="F:calcium, potassium:sodium antiporter activity"/>
    <property type="evidence" value="ECO:0007669"/>
    <property type="project" value="TreeGrafter"/>
</dbReference>
<feature type="transmembrane region" description="Helical" evidence="5">
    <location>
        <begin position="307"/>
        <end position="324"/>
    </location>
</feature>
<feature type="transmembrane region" description="Helical" evidence="5">
    <location>
        <begin position="247"/>
        <end position="269"/>
    </location>
</feature>
<keyword evidence="4 5" id="KW-0472">Membrane</keyword>
<dbReference type="EMBL" id="AESD01000418">
    <property type="protein sequence ID" value="EHJ12488.1"/>
    <property type="molecule type" value="Genomic_DNA"/>
</dbReference>